<evidence type="ECO:0000256" key="1">
    <source>
        <dbReference type="ARBA" id="ARBA00022737"/>
    </source>
</evidence>
<dbReference type="EMBL" id="CAXHTA020000017">
    <property type="protein sequence ID" value="CAL5227170.1"/>
    <property type="molecule type" value="Genomic_DNA"/>
</dbReference>
<accession>A0ABP1G721</accession>
<keyword evidence="4" id="KW-1185">Reference proteome</keyword>
<dbReference type="InterPro" id="IPR002110">
    <property type="entry name" value="Ankyrin_rpt"/>
</dbReference>
<reference evidence="3 4" key="1">
    <citation type="submission" date="2024-06" db="EMBL/GenBank/DDBJ databases">
        <authorList>
            <person name="Kraege A."/>
            <person name="Thomma B."/>
        </authorList>
    </citation>
    <scope>NUCLEOTIDE SEQUENCE [LARGE SCALE GENOMIC DNA]</scope>
</reference>
<keyword evidence="2" id="KW-0040">ANK repeat</keyword>
<evidence type="ECO:0000256" key="2">
    <source>
        <dbReference type="ARBA" id="ARBA00023043"/>
    </source>
</evidence>
<sequence>MTEQPDALASEELPGNKDRWICDPFEELIALGADVALTVSQQGVVKWSREDALCPCKPSQHGGKAFWECKIQSFGQLNLAPEATRGSLFGLIHIAVFVGSISAVRFLVKEGHADVNAPAANTGLTPLMCATLCRKGTNRESGRGESMLNMVDALLELGGDLGKVNSVGNDFVAVAASMAKLGLWADIMKRPALLSKCTAKHAGRVALQLYATWMLEKLRPTNGRDGHISTVWCAEMKLVAAAWGAADPTQGLKRLVAELSEPVTQRVLQSEEDSADTSAGRNNVDFWPDEVQTTTNILRAIMQAVGVPPYLVKASLVETRTMLRHIFALGVQPQALLLPKRPDRGKCNLCQPDRLQVLIDVLRERGGKDLSRHKEVLMDQLWCFFYTYAKEPQYDLQQQSGMLISHVCQLLRTLYTHGVDWTDPSAWPENYVDGHWERQIPIPFLLENLRPGAFSTTAIIDAMCKELAALSNTSFMNTHRPGKISPMVYAAREGHAYAIRQMVVSHGNPEKQGSDWVEFFAAATSTFTRDMAQALQLVLNLPFMKLPTFPDGCRRAQVGGLQRDSPGARQAFIRHLTGNHKGYEAMLHPLLDTTSSPNQLLYDQCQLALKAPKVDRGILLDLLLNPGDGWPTGKYELSAAASQMRNPKSGVTLLGQAVAWGYDEAIPPILTAVRREGVSLVPLLDCALKESESHKPLFAAVVHEYDGILAKLLENVSFSQELPAALCEHVVTERLGSPGLLPAQTCRFVAAPGSGAETLDLLMCAASVGSHGTTQILLNCGMNPRDVRGCRGNKYYKSPMHAAVEYPDLAVLKLEGGTTAAHGVERTESLPPGTKQMRCVNILLKAGAAMTERQVTIITPTLPALDNPKVVLLSISMPLFTGLPYIVGTSCI</sequence>
<dbReference type="Pfam" id="PF00023">
    <property type="entry name" value="Ank"/>
    <property type="match status" value="1"/>
</dbReference>
<dbReference type="InterPro" id="IPR036770">
    <property type="entry name" value="Ankyrin_rpt-contain_sf"/>
</dbReference>
<dbReference type="PANTHER" id="PTHR24198">
    <property type="entry name" value="ANKYRIN REPEAT AND PROTEIN KINASE DOMAIN-CONTAINING PROTEIN"/>
    <property type="match status" value="1"/>
</dbReference>
<organism evidence="3 4">
    <name type="scientific">Coccomyxa viridis</name>
    <dbReference type="NCBI Taxonomy" id="1274662"/>
    <lineage>
        <taxon>Eukaryota</taxon>
        <taxon>Viridiplantae</taxon>
        <taxon>Chlorophyta</taxon>
        <taxon>core chlorophytes</taxon>
        <taxon>Trebouxiophyceae</taxon>
        <taxon>Trebouxiophyceae incertae sedis</taxon>
        <taxon>Coccomyxaceae</taxon>
        <taxon>Coccomyxa</taxon>
    </lineage>
</organism>
<gene>
    <name evidence="3" type="primary">g10084</name>
    <name evidence="3" type="ORF">VP750_LOCUS9076</name>
</gene>
<dbReference type="PANTHER" id="PTHR24198:SF165">
    <property type="entry name" value="ANKYRIN REPEAT-CONTAINING PROTEIN-RELATED"/>
    <property type="match status" value="1"/>
</dbReference>
<evidence type="ECO:0000313" key="4">
    <source>
        <dbReference type="Proteomes" id="UP001497392"/>
    </source>
</evidence>
<evidence type="ECO:0000313" key="3">
    <source>
        <dbReference type="EMBL" id="CAL5227170.1"/>
    </source>
</evidence>
<dbReference type="SUPFAM" id="SSF48403">
    <property type="entry name" value="Ankyrin repeat"/>
    <property type="match status" value="2"/>
</dbReference>
<name>A0ABP1G721_9CHLO</name>
<protein>
    <submittedName>
        <fullName evidence="3">G10084 protein</fullName>
    </submittedName>
</protein>
<keyword evidence="1" id="KW-0677">Repeat</keyword>
<proteinExistence type="predicted"/>
<dbReference type="Gene3D" id="1.25.40.20">
    <property type="entry name" value="Ankyrin repeat-containing domain"/>
    <property type="match status" value="2"/>
</dbReference>
<dbReference type="Proteomes" id="UP001497392">
    <property type="component" value="Unassembled WGS sequence"/>
</dbReference>
<comment type="caution">
    <text evidence="3">The sequence shown here is derived from an EMBL/GenBank/DDBJ whole genome shotgun (WGS) entry which is preliminary data.</text>
</comment>
<dbReference type="SMART" id="SM00248">
    <property type="entry name" value="ANK"/>
    <property type="match status" value="5"/>
</dbReference>